<dbReference type="GO" id="GO:0046872">
    <property type="term" value="F:metal ion binding"/>
    <property type="evidence" value="ECO:0007669"/>
    <property type="project" value="UniProtKB-KW"/>
</dbReference>
<dbReference type="PATRIC" id="fig|883126.3.peg.352"/>
<dbReference type="HOGENOM" id="CLU_106694_0_1_4"/>
<keyword evidence="7 11" id="KW-0479">Metal-binding</keyword>
<comment type="catalytic activity">
    <reaction evidence="1">
        <text>3-deoxy-alpha-D-manno-2-octulosonate-8-phosphate + H2O = 3-deoxy-alpha-D-manno-oct-2-ulosonate + phosphate</text>
        <dbReference type="Rhea" id="RHEA:11500"/>
        <dbReference type="ChEBI" id="CHEBI:15377"/>
        <dbReference type="ChEBI" id="CHEBI:43474"/>
        <dbReference type="ChEBI" id="CHEBI:85985"/>
        <dbReference type="ChEBI" id="CHEBI:85986"/>
        <dbReference type="EC" id="3.1.3.45"/>
    </reaction>
</comment>
<dbReference type="InterPro" id="IPR050793">
    <property type="entry name" value="CMP-NeuNAc_synthase"/>
</dbReference>
<feature type="binding site" evidence="11">
    <location>
        <position position="120"/>
    </location>
    <ligand>
        <name>Mg(2+)</name>
        <dbReference type="ChEBI" id="CHEBI:18420"/>
    </ligand>
</feature>
<feature type="binding site" evidence="11">
    <location>
        <position position="29"/>
    </location>
    <ligand>
        <name>substrate</name>
    </ligand>
</feature>
<comment type="cofactor">
    <cofactor evidence="2 11">
        <name>Mg(2+)</name>
        <dbReference type="ChEBI" id="CHEBI:18420"/>
    </cofactor>
</comment>
<dbReference type="InterPro" id="IPR023214">
    <property type="entry name" value="HAD_sf"/>
</dbReference>
<organism evidence="12 13">
    <name type="scientific">Massilia timonae CCUG 45783</name>
    <dbReference type="NCBI Taxonomy" id="883126"/>
    <lineage>
        <taxon>Bacteria</taxon>
        <taxon>Pseudomonadati</taxon>
        <taxon>Pseudomonadota</taxon>
        <taxon>Betaproteobacteria</taxon>
        <taxon>Burkholderiales</taxon>
        <taxon>Oxalobacteraceae</taxon>
        <taxon>Telluria group</taxon>
        <taxon>Massilia</taxon>
    </lineage>
</organism>
<evidence type="ECO:0000256" key="8">
    <source>
        <dbReference type="ARBA" id="ARBA00022801"/>
    </source>
</evidence>
<dbReference type="Proteomes" id="UP000009874">
    <property type="component" value="Unassembled WGS sequence"/>
</dbReference>
<evidence type="ECO:0000256" key="2">
    <source>
        <dbReference type="ARBA" id="ARBA00001946"/>
    </source>
</evidence>
<evidence type="ECO:0000256" key="4">
    <source>
        <dbReference type="ARBA" id="ARBA00011881"/>
    </source>
</evidence>
<gene>
    <name evidence="12" type="ORF">HMPREF9710_00353</name>
</gene>
<comment type="similarity">
    <text evidence="3">Belongs to the KdsC family.</text>
</comment>
<dbReference type="SFLD" id="SFLDG01136">
    <property type="entry name" value="C1.6:_Phosphoserine_Phosphatas"/>
    <property type="match status" value="1"/>
</dbReference>
<dbReference type="GO" id="GO:0019143">
    <property type="term" value="F:3-deoxy-manno-octulosonate-8-phosphatase activity"/>
    <property type="evidence" value="ECO:0007669"/>
    <property type="project" value="UniProtKB-EC"/>
</dbReference>
<dbReference type="SFLD" id="SFLDG01138">
    <property type="entry name" value="C1.6.2:_Deoxy-d-mannose-octulo"/>
    <property type="match status" value="1"/>
</dbReference>
<keyword evidence="8" id="KW-0378">Hydrolase</keyword>
<dbReference type="EC" id="3.1.3.45" evidence="5"/>
<keyword evidence="9 11" id="KW-0460">Magnesium</keyword>
<feature type="binding site" evidence="11">
    <location>
        <position position="27"/>
    </location>
    <ligand>
        <name>Mg(2+)</name>
        <dbReference type="ChEBI" id="CHEBI:18420"/>
    </ligand>
</feature>
<dbReference type="FunFam" id="3.40.50.1000:FF:000029">
    <property type="entry name" value="3-deoxy-D-manno-octulosonate 8-phosphate phosphatase KdsC"/>
    <property type="match status" value="1"/>
</dbReference>
<evidence type="ECO:0000256" key="1">
    <source>
        <dbReference type="ARBA" id="ARBA00000898"/>
    </source>
</evidence>
<evidence type="ECO:0000256" key="10">
    <source>
        <dbReference type="ARBA" id="ARBA00031051"/>
    </source>
</evidence>
<dbReference type="PANTHER" id="PTHR21485">
    <property type="entry name" value="HAD SUPERFAMILY MEMBERS CMAS AND KDSC"/>
    <property type="match status" value="1"/>
</dbReference>
<dbReference type="AlphaFoldDB" id="K9DHF4"/>
<reference evidence="12 13" key="1">
    <citation type="submission" date="2012-09" db="EMBL/GenBank/DDBJ databases">
        <title>The Genome Sequence of Massilia timonae CCUG 45783.</title>
        <authorList>
            <consortium name="The Broad Institute Genome Sequencing Platform"/>
            <person name="Earl A."/>
            <person name="Ward D."/>
            <person name="Feldgarden M."/>
            <person name="Gevers D."/>
            <person name="Huys G."/>
            <person name="Walker B."/>
            <person name="Young S.K."/>
            <person name="Zeng Q."/>
            <person name="Gargeya S."/>
            <person name="Fitzgerald M."/>
            <person name="Haas B."/>
            <person name="Abouelleil A."/>
            <person name="Alvarado L."/>
            <person name="Arachchi H.M."/>
            <person name="Berlin A.M."/>
            <person name="Chapman S.B."/>
            <person name="Goldberg J."/>
            <person name="Griggs A."/>
            <person name="Gujja S."/>
            <person name="Hansen M."/>
            <person name="Howarth C."/>
            <person name="Imamovic A."/>
            <person name="Larimer J."/>
            <person name="McCowen C."/>
            <person name="Montmayeur A."/>
            <person name="Murphy C."/>
            <person name="Neiman D."/>
            <person name="Pearson M."/>
            <person name="Priest M."/>
            <person name="Roberts A."/>
            <person name="Saif S."/>
            <person name="Shea T."/>
            <person name="Sisk P."/>
            <person name="Sykes S."/>
            <person name="Wortman J."/>
            <person name="Nusbaum C."/>
            <person name="Birren B."/>
        </authorList>
    </citation>
    <scope>NUCLEOTIDE SEQUENCE [LARGE SCALE GENOMIC DNA]</scope>
    <source>
        <strain evidence="12 13">CCUG 45783</strain>
    </source>
</reference>
<dbReference type="Gene3D" id="3.40.50.1000">
    <property type="entry name" value="HAD superfamily/HAD-like"/>
    <property type="match status" value="1"/>
</dbReference>
<dbReference type="NCBIfam" id="TIGR01670">
    <property type="entry name" value="KdsC-phosphatas"/>
    <property type="match status" value="1"/>
</dbReference>
<dbReference type="Pfam" id="PF08282">
    <property type="entry name" value="Hydrolase_3"/>
    <property type="match status" value="1"/>
</dbReference>
<keyword evidence="13" id="KW-1185">Reference proteome</keyword>
<dbReference type="GO" id="GO:0008781">
    <property type="term" value="F:N-acylneuraminate cytidylyltransferase activity"/>
    <property type="evidence" value="ECO:0007669"/>
    <property type="project" value="TreeGrafter"/>
</dbReference>
<evidence type="ECO:0000256" key="3">
    <source>
        <dbReference type="ARBA" id="ARBA00005893"/>
    </source>
</evidence>
<evidence type="ECO:0000256" key="11">
    <source>
        <dbReference type="PIRSR" id="PIRSR006118-2"/>
    </source>
</evidence>
<evidence type="ECO:0000256" key="5">
    <source>
        <dbReference type="ARBA" id="ARBA00013066"/>
    </source>
</evidence>
<dbReference type="PIRSF" id="PIRSF006118">
    <property type="entry name" value="KDO8-P_Ptase"/>
    <property type="match status" value="1"/>
</dbReference>
<evidence type="ECO:0000313" key="12">
    <source>
        <dbReference type="EMBL" id="EKU84194.1"/>
    </source>
</evidence>
<dbReference type="InterPro" id="IPR036412">
    <property type="entry name" value="HAD-like_sf"/>
</dbReference>
<dbReference type="CDD" id="cd01630">
    <property type="entry name" value="HAD_KDO-like"/>
    <property type="match status" value="1"/>
</dbReference>
<evidence type="ECO:0000256" key="6">
    <source>
        <dbReference type="ARBA" id="ARBA00020092"/>
    </source>
</evidence>
<proteinExistence type="inferred from homology"/>
<comment type="subunit">
    <text evidence="4">Homotetramer.</text>
</comment>
<evidence type="ECO:0000256" key="9">
    <source>
        <dbReference type="ARBA" id="ARBA00022842"/>
    </source>
</evidence>
<evidence type="ECO:0000256" key="7">
    <source>
        <dbReference type="ARBA" id="ARBA00022723"/>
    </source>
</evidence>
<accession>K9DHF4</accession>
<evidence type="ECO:0000313" key="13">
    <source>
        <dbReference type="Proteomes" id="UP000009874"/>
    </source>
</evidence>
<sequence length="184" mass="19714">MSDTFIPAITPLAHMERAARVKVMIFDVDGVLTDGSLTYGPEGEVTKTFNVLDGLGIQLLNKTGVQTAIISARLSPIVVKRAADLGISHVHQGIHDKRIGFAKLLEATGFTAEQCGYIGDDVIDLPLFARVGFAVAVPSGHPEVQHRAHYVTKNAGGRGAVREVCDLVMRAQGTYDQALAPYFA</sequence>
<dbReference type="EMBL" id="AGZI01000007">
    <property type="protein sequence ID" value="EKU84194.1"/>
    <property type="molecule type" value="Genomic_DNA"/>
</dbReference>
<dbReference type="RefSeq" id="WP_005663324.1">
    <property type="nucleotide sequence ID" value="NZ_JH992922.1"/>
</dbReference>
<name>K9DHF4_9BURK</name>
<comment type="caution">
    <text evidence="12">The sequence shown here is derived from an EMBL/GenBank/DDBJ whole genome shotgun (WGS) entry which is preliminary data.</text>
</comment>
<dbReference type="SUPFAM" id="SSF56784">
    <property type="entry name" value="HAD-like"/>
    <property type="match status" value="1"/>
</dbReference>
<dbReference type="InterPro" id="IPR010023">
    <property type="entry name" value="KdsC_fam"/>
</dbReference>
<protein>
    <recommendedName>
        <fullName evidence="6">3-deoxy-D-manno-octulosonate 8-phosphate phosphatase KdsC</fullName>
        <ecNumber evidence="5">3.1.3.45</ecNumber>
    </recommendedName>
    <alternativeName>
        <fullName evidence="10">KDO 8-P phosphatase</fullName>
    </alternativeName>
</protein>
<dbReference type="SFLD" id="SFLDS00003">
    <property type="entry name" value="Haloacid_Dehalogenase"/>
    <property type="match status" value="1"/>
</dbReference>
<dbReference type="eggNOG" id="COG1778">
    <property type="taxonomic scope" value="Bacteria"/>
</dbReference>
<dbReference type="STRING" id="47229.LO55_1018"/>
<dbReference type="PANTHER" id="PTHR21485:SF3">
    <property type="entry name" value="N-ACYLNEURAMINATE CYTIDYLYLTRANSFERASE"/>
    <property type="match status" value="1"/>
</dbReference>